<proteinExistence type="predicted"/>
<evidence type="ECO:0000313" key="3">
    <source>
        <dbReference type="Proteomes" id="UP000177876"/>
    </source>
</evidence>
<dbReference type="AlphaFoldDB" id="A0A1F2WQK0"/>
<organism evidence="2 3">
    <name type="scientific">Candidatus Solincola sediminis</name>
    <dbReference type="NCBI Taxonomy" id="1797199"/>
    <lineage>
        <taxon>Bacteria</taxon>
        <taxon>Bacillati</taxon>
        <taxon>Actinomycetota</taxon>
        <taxon>Candidatus Geothermincolia</taxon>
        <taxon>Candidatus Geothermincolales</taxon>
        <taxon>Candidatus Geothermincolaceae</taxon>
        <taxon>Candidatus Solincola</taxon>
    </lineage>
</organism>
<reference evidence="2 3" key="1">
    <citation type="journal article" date="2016" name="Nat. Commun.">
        <title>Thousands of microbial genomes shed light on interconnected biogeochemical processes in an aquifer system.</title>
        <authorList>
            <person name="Anantharaman K."/>
            <person name="Brown C.T."/>
            <person name="Hug L.A."/>
            <person name="Sharon I."/>
            <person name="Castelle C.J."/>
            <person name="Probst A.J."/>
            <person name="Thomas B.C."/>
            <person name="Singh A."/>
            <person name="Wilkins M.J."/>
            <person name="Karaoz U."/>
            <person name="Brodie E.L."/>
            <person name="Williams K.H."/>
            <person name="Hubbard S.S."/>
            <person name="Banfield J.F."/>
        </authorList>
    </citation>
    <scope>NUCLEOTIDE SEQUENCE [LARGE SCALE GENOMIC DNA]</scope>
</reference>
<evidence type="ECO:0000256" key="1">
    <source>
        <dbReference type="SAM" id="SignalP"/>
    </source>
</evidence>
<evidence type="ECO:0000313" key="2">
    <source>
        <dbReference type="EMBL" id="OFW59113.1"/>
    </source>
</evidence>
<comment type="caution">
    <text evidence="2">The sequence shown here is derived from an EMBL/GenBank/DDBJ whole genome shotgun (WGS) entry which is preliminary data.</text>
</comment>
<name>A0A1F2WQK0_9ACTN</name>
<dbReference type="InterPro" id="IPR036698">
    <property type="entry name" value="TM1070-like_sf"/>
</dbReference>
<keyword evidence="1" id="KW-0732">Signal</keyword>
<evidence type="ECO:0008006" key="4">
    <source>
        <dbReference type="Google" id="ProtNLM"/>
    </source>
</evidence>
<sequence>MAYHIRNQSPFLILTIILVLLFSFAFAAPAFGQGEETVQENAPLSPEAAHHRLEERGIKWPEQRQDPASARLADVQPGLRISIPFDIVEGNTTSAGTGVLVELLRGGSTWTVSTTTNSRRWFHADFSTVPADIQSGDRVRVTDQGGGVPVEINCTLTGSIDTASDSVTGTAPSGSTVDVYIVAPSTYYTDVPPGLGVAHKGVSALSDTYSASFGGLFNLMRGDAAYIFSSDAIGNTVMDVAANSGGSLVVYPQYDEVMGYYLPSTPLTITAGSAVRSTTTARDGFFDAWFINDDITAGETVACAMGGDRSITVEDVVSSCDPVTQIVTGRTAASRTLRITMDAYGSPVVIETASDASGAFSVDLKNSYSVTGNERYNISWYNDAGDAVVYEFQTYSWYLPEGYTGKGFDEWILVMNPTSTTAAVRVVFQTLEGQVEGPLLSAQPNSRSTVHVNEWVPERHVSTMVTSIDGVTIMAERAMYMYGTIDGKWGAHDSIGILNPSSIWYLPEGATYAGFDEWVLIQNPNQVAVNIKVQFLGKTGVARELQVIVEPRSRYTIHVNEFIPNSEVSTKVECLTEDGGQALAVFAERAMYMATGDGKRGAHDSIGLSTPAPFWFLAEGTTRPGFDEWVLLMNPNATATTAVVTFMTPQGVAGTYELAMSGNSRGTVHVNDFVADKDVSIMVNSLDGSGLLAERAMYMNTPDGKRDAHDSIGAYQTDTYWYLPEGTTRPGFDEWVLVQNPNAVAVDVRVTLLGPEGIVGQTTLSMQPNSRLSVHINEMVSNLDVSAVVESLGSGAPGILAERAMYMWTGDHKQGATGSIGIPSF</sequence>
<protein>
    <recommendedName>
        <fullName evidence="4">Bacterial repeat domain-containing protein</fullName>
    </recommendedName>
</protein>
<feature type="chain" id="PRO_5009484322" description="Bacterial repeat domain-containing protein" evidence="1">
    <location>
        <begin position="28"/>
        <end position="825"/>
    </location>
</feature>
<dbReference type="Proteomes" id="UP000177876">
    <property type="component" value="Unassembled WGS sequence"/>
</dbReference>
<dbReference type="Gene3D" id="2.60.290.11">
    <property type="entry name" value="TM1070-like"/>
    <property type="match status" value="4"/>
</dbReference>
<dbReference type="STRING" id="1797197.A2Y75_05135"/>
<feature type="signal peptide" evidence="1">
    <location>
        <begin position="1"/>
        <end position="27"/>
    </location>
</feature>
<accession>A0A1F2WQK0</accession>
<dbReference type="EMBL" id="MELK01000018">
    <property type="protein sequence ID" value="OFW59113.1"/>
    <property type="molecule type" value="Genomic_DNA"/>
</dbReference>
<gene>
    <name evidence="2" type="ORF">A2Y75_05135</name>
</gene>